<organism evidence="1 2">
    <name type="scientific">Hypocrea atroviridis (strain ATCC 20476 / IMI 206040)</name>
    <name type="common">Trichoderma atroviride</name>
    <dbReference type="NCBI Taxonomy" id="452589"/>
    <lineage>
        <taxon>Eukaryota</taxon>
        <taxon>Fungi</taxon>
        <taxon>Dikarya</taxon>
        <taxon>Ascomycota</taxon>
        <taxon>Pezizomycotina</taxon>
        <taxon>Sordariomycetes</taxon>
        <taxon>Hypocreomycetidae</taxon>
        <taxon>Hypocreales</taxon>
        <taxon>Hypocreaceae</taxon>
        <taxon>Trichoderma</taxon>
    </lineage>
</organism>
<evidence type="ECO:0000313" key="2">
    <source>
        <dbReference type="Proteomes" id="UP000005426"/>
    </source>
</evidence>
<dbReference type="EMBL" id="ABDG02000027">
    <property type="protein sequence ID" value="EHK41693.1"/>
    <property type="molecule type" value="Genomic_DNA"/>
</dbReference>
<gene>
    <name evidence="1" type="ORF">TRIATDRAFT_321864</name>
</gene>
<accession>G9P806</accession>
<comment type="caution">
    <text evidence="1">The sequence shown here is derived from an EMBL/GenBank/DDBJ whole genome shotgun (WGS) entry which is preliminary data.</text>
</comment>
<reference evidence="1 2" key="1">
    <citation type="journal article" date="2011" name="Genome Biol.">
        <title>Comparative genome sequence analysis underscores mycoparasitism as the ancestral life style of Trichoderma.</title>
        <authorList>
            <person name="Kubicek C.P."/>
            <person name="Herrera-Estrella A."/>
            <person name="Seidl-Seiboth V."/>
            <person name="Martinez D.A."/>
            <person name="Druzhinina I.S."/>
            <person name="Thon M."/>
            <person name="Zeilinger S."/>
            <person name="Casas-Flores S."/>
            <person name="Horwitz B.A."/>
            <person name="Mukherjee P.K."/>
            <person name="Mukherjee M."/>
            <person name="Kredics L."/>
            <person name="Alcaraz L.D."/>
            <person name="Aerts A."/>
            <person name="Antal Z."/>
            <person name="Atanasova L."/>
            <person name="Cervantes-Badillo M.G."/>
            <person name="Challacombe J."/>
            <person name="Chertkov O."/>
            <person name="McCluskey K."/>
            <person name="Coulpier F."/>
            <person name="Deshpande N."/>
            <person name="von Doehren H."/>
            <person name="Ebbole D.J."/>
            <person name="Esquivel-Naranjo E.U."/>
            <person name="Fekete E."/>
            <person name="Flipphi M."/>
            <person name="Glaser F."/>
            <person name="Gomez-Rodriguez E.Y."/>
            <person name="Gruber S."/>
            <person name="Han C."/>
            <person name="Henrissat B."/>
            <person name="Hermosa R."/>
            <person name="Hernandez-Onate M."/>
            <person name="Karaffa L."/>
            <person name="Kosti I."/>
            <person name="Le Crom S."/>
            <person name="Lindquist E."/>
            <person name="Lucas S."/>
            <person name="Luebeck M."/>
            <person name="Luebeck P.S."/>
            <person name="Margeot A."/>
            <person name="Metz B."/>
            <person name="Misra M."/>
            <person name="Nevalainen H."/>
            <person name="Omann M."/>
            <person name="Packer N."/>
            <person name="Perrone G."/>
            <person name="Uresti-Rivera E.E."/>
            <person name="Salamov A."/>
            <person name="Schmoll M."/>
            <person name="Seiboth B."/>
            <person name="Shapiro H."/>
            <person name="Sukno S."/>
            <person name="Tamayo-Ramos J.A."/>
            <person name="Tisch D."/>
            <person name="Wiest A."/>
            <person name="Wilkinson H.H."/>
            <person name="Zhang M."/>
            <person name="Coutinho P.M."/>
            <person name="Kenerley C.M."/>
            <person name="Monte E."/>
            <person name="Baker S.E."/>
            <person name="Grigoriev I.V."/>
        </authorList>
    </citation>
    <scope>NUCLEOTIDE SEQUENCE [LARGE SCALE GENOMIC DNA]</scope>
    <source>
        <strain evidence="2">ATCC 20476 / IMI 206040</strain>
    </source>
</reference>
<name>G9P806_HYPAI</name>
<dbReference type="AlphaFoldDB" id="G9P806"/>
<sequence length="89" mass="9653">MAYIALPSDELHGGSAKKMRLRHQESVNMGDALHVLDADLKILSRLLAHCDWLDAGVVAGDAVDQALDPGWASGPSKRACAHSYLKWET</sequence>
<proteinExistence type="predicted"/>
<evidence type="ECO:0000313" key="1">
    <source>
        <dbReference type="EMBL" id="EHK41693.1"/>
    </source>
</evidence>
<keyword evidence="2" id="KW-1185">Reference proteome</keyword>
<dbReference type="HOGENOM" id="CLU_2455021_0_0_1"/>
<protein>
    <submittedName>
        <fullName evidence="1">Uncharacterized protein</fullName>
    </submittedName>
</protein>
<dbReference type="Proteomes" id="UP000005426">
    <property type="component" value="Unassembled WGS sequence"/>
</dbReference>